<dbReference type="KEGG" id="llu:AKJ09_07427"/>
<keyword evidence="7" id="KW-1185">Reference proteome</keyword>
<organism evidence="6 7">
    <name type="scientific">Labilithrix luteola</name>
    <dbReference type="NCBI Taxonomy" id="1391654"/>
    <lineage>
        <taxon>Bacteria</taxon>
        <taxon>Pseudomonadati</taxon>
        <taxon>Myxococcota</taxon>
        <taxon>Polyangia</taxon>
        <taxon>Polyangiales</taxon>
        <taxon>Labilitrichaceae</taxon>
        <taxon>Labilithrix</taxon>
    </lineage>
</organism>
<evidence type="ECO:0000259" key="5">
    <source>
        <dbReference type="PROSITE" id="PS50977"/>
    </source>
</evidence>
<evidence type="ECO:0000313" key="6">
    <source>
        <dbReference type="EMBL" id="AKV00764.1"/>
    </source>
</evidence>
<dbReference type="InterPro" id="IPR023772">
    <property type="entry name" value="DNA-bd_HTH_TetR-type_CS"/>
</dbReference>
<dbReference type="InterPro" id="IPR050109">
    <property type="entry name" value="HTH-type_TetR-like_transc_reg"/>
</dbReference>
<dbReference type="PATRIC" id="fig|1391654.3.peg.7541"/>
<dbReference type="Pfam" id="PF13305">
    <property type="entry name" value="TetR_C_33"/>
    <property type="match status" value="1"/>
</dbReference>
<protein>
    <submittedName>
        <fullName evidence="6">Transcriptional regulator, TetR family</fullName>
    </submittedName>
</protein>
<dbReference type="InterPro" id="IPR009057">
    <property type="entry name" value="Homeodomain-like_sf"/>
</dbReference>
<dbReference type="PROSITE" id="PS50977">
    <property type="entry name" value="HTH_TETR_2"/>
    <property type="match status" value="1"/>
</dbReference>
<dbReference type="Proteomes" id="UP000064967">
    <property type="component" value="Chromosome"/>
</dbReference>
<dbReference type="GO" id="GO:0000976">
    <property type="term" value="F:transcription cis-regulatory region binding"/>
    <property type="evidence" value="ECO:0007669"/>
    <property type="project" value="TreeGrafter"/>
</dbReference>
<dbReference type="GO" id="GO:0003700">
    <property type="term" value="F:DNA-binding transcription factor activity"/>
    <property type="evidence" value="ECO:0007669"/>
    <property type="project" value="TreeGrafter"/>
</dbReference>
<dbReference type="STRING" id="1391654.AKJ09_07427"/>
<keyword evidence="2 4" id="KW-0238">DNA-binding</keyword>
<dbReference type="AlphaFoldDB" id="A0A0K1Q4X3"/>
<dbReference type="SUPFAM" id="SSF46689">
    <property type="entry name" value="Homeodomain-like"/>
    <property type="match status" value="1"/>
</dbReference>
<dbReference type="PANTHER" id="PTHR30055:SF234">
    <property type="entry name" value="HTH-TYPE TRANSCRIPTIONAL REGULATOR BETI"/>
    <property type="match status" value="1"/>
</dbReference>
<sequence>MVLSKGMSARSAPTKKRGYHHGDLARALVTAAADLIEKKGPEAFTLREVAAAVGVTHGAAYRHFEDKQALLAAVAEEGYRTLTMHLARALAGDENDPRKRLRMLAAAYVSFALDKPAHYRVMWGPRLNEDGRFPSLETAIEEGFVLLITEFQRGQAAGVFRREPARDLAIAFWVAAHGYVELVMRRRLKVKSTKAAMDYFLRLLDPFIDGVTVDTKRRS</sequence>
<feature type="DNA-binding region" description="H-T-H motif" evidence="4">
    <location>
        <begin position="45"/>
        <end position="64"/>
    </location>
</feature>
<evidence type="ECO:0000256" key="4">
    <source>
        <dbReference type="PROSITE-ProRule" id="PRU00335"/>
    </source>
</evidence>
<dbReference type="EMBL" id="CP012333">
    <property type="protein sequence ID" value="AKV00764.1"/>
    <property type="molecule type" value="Genomic_DNA"/>
</dbReference>
<reference evidence="6 7" key="1">
    <citation type="submission" date="2015-08" db="EMBL/GenBank/DDBJ databases">
        <authorList>
            <person name="Babu N.S."/>
            <person name="Beckwith C.J."/>
            <person name="Beseler K.G."/>
            <person name="Brison A."/>
            <person name="Carone J.V."/>
            <person name="Caskin T.P."/>
            <person name="Diamond M."/>
            <person name="Durham M.E."/>
            <person name="Foxe J.M."/>
            <person name="Go M."/>
            <person name="Henderson B.A."/>
            <person name="Jones I.B."/>
            <person name="McGettigan J.A."/>
            <person name="Micheletti S.J."/>
            <person name="Nasrallah M.E."/>
            <person name="Ortiz D."/>
            <person name="Piller C.R."/>
            <person name="Privatt S.R."/>
            <person name="Schneider S.L."/>
            <person name="Sharp S."/>
            <person name="Smith T.C."/>
            <person name="Stanton J.D."/>
            <person name="Ullery H.E."/>
            <person name="Wilson R.J."/>
            <person name="Serrano M.G."/>
            <person name="Buck G."/>
            <person name="Lee V."/>
            <person name="Wang Y."/>
            <person name="Carvalho R."/>
            <person name="Voegtly L."/>
            <person name="Shi R."/>
            <person name="Duckworth R."/>
            <person name="Johnson A."/>
            <person name="Loviza R."/>
            <person name="Walstead R."/>
            <person name="Shah Z."/>
            <person name="Kiflezghi M."/>
            <person name="Wade K."/>
            <person name="Ball S.L."/>
            <person name="Bradley K.W."/>
            <person name="Asai D.J."/>
            <person name="Bowman C.A."/>
            <person name="Russell D.A."/>
            <person name="Pope W.H."/>
            <person name="Jacobs-Sera D."/>
            <person name="Hendrix R.W."/>
            <person name="Hatfull G.F."/>
        </authorList>
    </citation>
    <scope>NUCLEOTIDE SEQUENCE [LARGE SCALE GENOMIC DNA]</scope>
    <source>
        <strain evidence="6 7">DSM 27648</strain>
    </source>
</reference>
<dbReference type="SUPFAM" id="SSF48498">
    <property type="entry name" value="Tetracyclin repressor-like, C-terminal domain"/>
    <property type="match status" value="1"/>
</dbReference>
<evidence type="ECO:0000256" key="1">
    <source>
        <dbReference type="ARBA" id="ARBA00023015"/>
    </source>
</evidence>
<dbReference type="Pfam" id="PF00440">
    <property type="entry name" value="TetR_N"/>
    <property type="match status" value="1"/>
</dbReference>
<dbReference type="Gene3D" id="1.10.357.10">
    <property type="entry name" value="Tetracycline Repressor, domain 2"/>
    <property type="match status" value="1"/>
</dbReference>
<keyword evidence="3" id="KW-0804">Transcription</keyword>
<evidence type="ECO:0000313" key="7">
    <source>
        <dbReference type="Proteomes" id="UP000064967"/>
    </source>
</evidence>
<feature type="domain" description="HTH tetR-type" evidence="5">
    <location>
        <begin position="22"/>
        <end position="82"/>
    </location>
</feature>
<evidence type="ECO:0000256" key="2">
    <source>
        <dbReference type="ARBA" id="ARBA00023125"/>
    </source>
</evidence>
<dbReference type="PRINTS" id="PR00455">
    <property type="entry name" value="HTHTETR"/>
</dbReference>
<accession>A0A0K1Q4X3</accession>
<dbReference type="PROSITE" id="PS01081">
    <property type="entry name" value="HTH_TETR_1"/>
    <property type="match status" value="1"/>
</dbReference>
<dbReference type="PANTHER" id="PTHR30055">
    <property type="entry name" value="HTH-TYPE TRANSCRIPTIONAL REGULATOR RUTR"/>
    <property type="match status" value="1"/>
</dbReference>
<gene>
    <name evidence="6" type="ORF">AKJ09_07427</name>
</gene>
<dbReference type="InterPro" id="IPR025996">
    <property type="entry name" value="MT1864/Rv1816-like_C"/>
</dbReference>
<dbReference type="InterPro" id="IPR036271">
    <property type="entry name" value="Tet_transcr_reg_TetR-rel_C_sf"/>
</dbReference>
<evidence type="ECO:0000256" key="3">
    <source>
        <dbReference type="ARBA" id="ARBA00023163"/>
    </source>
</evidence>
<keyword evidence="1" id="KW-0805">Transcription regulation</keyword>
<proteinExistence type="predicted"/>
<dbReference type="RefSeq" id="WP_146651993.1">
    <property type="nucleotide sequence ID" value="NZ_CP012333.1"/>
</dbReference>
<dbReference type="InterPro" id="IPR001647">
    <property type="entry name" value="HTH_TetR"/>
</dbReference>
<name>A0A0K1Q4X3_9BACT</name>
<dbReference type="OrthoDB" id="7056813at2"/>